<feature type="region of interest" description="Disordered" evidence="1">
    <location>
        <begin position="22"/>
        <end position="150"/>
    </location>
</feature>
<dbReference type="AlphaFoldDB" id="A0A8J7R0Z5"/>
<evidence type="ECO:0000313" key="3">
    <source>
        <dbReference type="EMBL" id="MBP0440603.1"/>
    </source>
</evidence>
<comment type="caution">
    <text evidence="3">The sequence shown here is derived from an EMBL/GenBank/DDBJ whole genome shotgun (WGS) entry which is preliminary data.</text>
</comment>
<accession>A0A8J7R0Z5</accession>
<organism evidence="3 4">
    <name type="scientific">Tianweitania sediminis</name>
    <dbReference type="NCBI Taxonomy" id="1502156"/>
    <lineage>
        <taxon>Bacteria</taxon>
        <taxon>Pseudomonadati</taxon>
        <taxon>Pseudomonadota</taxon>
        <taxon>Alphaproteobacteria</taxon>
        <taxon>Hyphomicrobiales</taxon>
        <taxon>Phyllobacteriaceae</taxon>
        <taxon>Tianweitania</taxon>
    </lineage>
</organism>
<protein>
    <submittedName>
        <fullName evidence="3">Uncharacterized protein</fullName>
    </submittedName>
</protein>
<evidence type="ECO:0000313" key="4">
    <source>
        <dbReference type="Proteomes" id="UP000666240"/>
    </source>
</evidence>
<feature type="chain" id="PRO_5035186542" evidence="2">
    <location>
        <begin position="23"/>
        <end position="150"/>
    </location>
</feature>
<keyword evidence="4" id="KW-1185">Reference proteome</keyword>
<feature type="compositionally biased region" description="Polar residues" evidence="1">
    <location>
        <begin position="84"/>
        <end position="111"/>
    </location>
</feature>
<name>A0A8J7R0Z5_9HYPH</name>
<reference evidence="3" key="1">
    <citation type="submission" date="2021-03" db="EMBL/GenBank/DDBJ databases">
        <title>Genome sequencing and assembly of Tianweitania sediminis.</title>
        <authorList>
            <person name="Chhetri G."/>
        </authorList>
    </citation>
    <scope>NUCLEOTIDE SEQUENCE</scope>
    <source>
        <strain evidence="3">Z8</strain>
    </source>
</reference>
<feature type="compositionally biased region" description="Polar residues" evidence="1">
    <location>
        <begin position="54"/>
        <end position="76"/>
    </location>
</feature>
<evidence type="ECO:0000256" key="1">
    <source>
        <dbReference type="SAM" id="MobiDB-lite"/>
    </source>
</evidence>
<feature type="compositionally biased region" description="Polar residues" evidence="1">
    <location>
        <begin position="141"/>
        <end position="150"/>
    </location>
</feature>
<sequence>MPYKRTVAVAAVAAMLAGSAAAQVGGGSISGSGTIGGSGSVGGTTLGGSGTVSPGNQSPAPGNPVLPNTTRSNPGASGQPVRTPGNTSLTETQQGLSNNTIGVDSGITASTPTPPQSIIDQPNPPPIPLPGEAGADPATIDLQQDQLPTR</sequence>
<proteinExistence type="predicted"/>
<dbReference type="EMBL" id="JAGIYY010000008">
    <property type="protein sequence ID" value="MBP0440603.1"/>
    <property type="molecule type" value="Genomic_DNA"/>
</dbReference>
<feature type="compositionally biased region" description="Gly residues" evidence="1">
    <location>
        <begin position="24"/>
        <end position="50"/>
    </location>
</feature>
<feature type="signal peptide" evidence="2">
    <location>
        <begin position="1"/>
        <end position="22"/>
    </location>
</feature>
<gene>
    <name evidence="3" type="ORF">J5Y06_18290</name>
</gene>
<keyword evidence="2" id="KW-0732">Signal</keyword>
<dbReference type="Proteomes" id="UP000666240">
    <property type="component" value="Unassembled WGS sequence"/>
</dbReference>
<dbReference type="RefSeq" id="WP_209336628.1">
    <property type="nucleotide sequence ID" value="NZ_JAGIYY010000008.1"/>
</dbReference>
<evidence type="ECO:0000256" key="2">
    <source>
        <dbReference type="SAM" id="SignalP"/>
    </source>
</evidence>